<dbReference type="PANTHER" id="PTHR46929:SF23">
    <property type="entry name" value="L10-INTERACTING MYB DOMAIN-CONTAINING PROTEIN-LIKE"/>
    <property type="match status" value="1"/>
</dbReference>
<dbReference type="PANTHER" id="PTHR46929">
    <property type="entry name" value="EXPRESSED PROTEIN"/>
    <property type="match status" value="1"/>
</dbReference>
<dbReference type="STRING" id="4097.A0A1S3XMW7"/>
<gene>
    <name evidence="2" type="primary">LOC107766893</name>
</gene>
<dbReference type="RefSeq" id="XP_016441268.1">
    <property type="nucleotide sequence ID" value="XM_016585782.1"/>
</dbReference>
<accession>A0A1S3XMW7</accession>
<feature type="region of interest" description="Disordered" evidence="1">
    <location>
        <begin position="28"/>
        <end position="65"/>
    </location>
</feature>
<dbReference type="AlphaFoldDB" id="A0A1S3XMW7"/>
<proteinExistence type="predicted"/>
<dbReference type="OMA" id="IRKMHNS"/>
<dbReference type="OrthoDB" id="1265071at2759"/>
<feature type="compositionally biased region" description="Basic and acidic residues" evidence="1">
    <location>
        <begin position="29"/>
        <end position="43"/>
    </location>
</feature>
<evidence type="ECO:0000313" key="2">
    <source>
        <dbReference type="RefSeq" id="XP_016441268.1"/>
    </source>
</evidence>
<sequence>MSLVYGNDRARGDCAKSLDDIGLNCSSEKANDNDIEGPSKENDVQDVVSETSQAKASRKRSRSSDVQDVVSDISTKLREVAVTIGKIADSRLDVTRLYEEIMATEGYKEKFFFFYEVINFIDGIRKMHNSYKRVTTKRNNVSSNTDVQTNTKELTKFK</sequence>
<protein>
    <submittedName>
        <fullName evidence="2">Uncharacterized protein</fullName>
    </submittedName>
</protein>
<evidence type="ECO:0000256" key="1">
    <source>
        <dbReference type="SAM" id="MobiDB-lite"/>
    </source>
</evidence>
<reference evidence="2" key="1">
    <citation type="submission" date="2025-08" db="UniProtKB">
        <authorList>
            <consortium name="RefSeq"/>
        </authorList>
    </citation>
    <scope>IDENTIFICATION</scope>
</reference>
<organism evidence="2">
    <name type="scientific">Nicotiana tabacum</name>
    <name type="common">Common tobacco</name>
    <dbReference type="NCBI Taxonomy" id="4097"/>
    <lineage>
        <taxon>Eukaryota</taxon>
        <taxon>Viridiplantae</taxon>
        <taxon>Streptophyta</taxon>
        <taxon>Embryophyta</taxon>
        <taxon>Tracheophyta</taxon>
        <taxon>Spermatophyta</taxon>
        <taxon>Magnoliopsida</taxon>
        <taxon>eudicotyledons</taxon>
        <taxon>Gunneridae</taxon>
        <taxon>Pentapetalae</taxon>
        <taxon>asterids</taxon>
        <taxon>lamiids</taxon>
        <taxon>Solanales</taxon>
        <taxon>Solanaceae</taxon>
        <taxon>Nicotianoideae</taxon>
        <taxon>Nicotianeae</taxon>
        <taxon>Nicotiana</taxon>
    </lineage>
</organism>
<dbReference type="KEGG" id="nta:107766893"/>
<name>A0A1S3XMW7_TOBAC</name>
<dbReference type="PaxDb" id="4097-A0A1S3XMW7"/>